<name>A0A1E7WIK9_9BURK</name>
<dbReference type="PATRIC" id="fig|762836.4.peg.3240"/>
<dbReference type="GO" id="GO:0016491">
    <property type="term" value="F:oxidoreductase activity"/>
    <property type="evidence" value="ECO:0007669"/>
    <property type="project" value="UniProtKB-KW"/>
</dbReference>
<dbReference type="InterPro" id="IPR016169">
    <property type="entry name" value="FAD-bd_PCMH_sub2"/>
</dbReference>
<sequence length="361" mass="37844">MTTMLPADIASAFCTRIREATQTGQPLRLRGGGTKDWYGGEPAGEVLDTRAHTGVVAYEPTELVITARCGTPLAEIEALLESHNQMLAFEPPRFGAGSTIGGVVAAALSGPRRATAGAVRDFVLGAVLIDGSGEALRFGGQVMKNVAGYDVSRLLAGSLGTLGLILEVSLKVLPKPVCEASLRFGMTEIEALAKLNQWAGQPLPLSASCWHDGMLTVRLSGAQAAVEAARRALGGQPLGDVDAAAFWTALRDQTDPFFEGQNTLWRLSVPSAASAIIVGGRQLIEWCGAQRWLRLDADANAADAAAIRRTVAAAGGHATLYRAQDKAAGAFHPLAPAVAAIHQRLKASFDPAGIFNPGRLY</sequence>
<dbReference type="PROSITE" id="PS51387">
    <property type="entry name" value="FAD_PCMH"/>
    <property type="match status" value="1"/>
</dbReference>
<dbReference type="EC" id="1.-.-.-" evidence="4"/>
<dbReference type="InterPro" id="IPR016166">
    <property type="entry name" value="FAD-bd_PCMH"/>
</dbReference>
<keyword evidence="2" id="KW-0274">FAD</keyword>
<proteinExistence type="predicted"/>
<accession>A0A1E7WIK9</accession>
<evidence type="ECO:0000256" key="1">
    <source>
        <dbReference type="ARBA" id="ARBA00022630"/>
    </source>
</evidence>
<dbReference type="InterPro" id="IPR016164">
    <property type="entry name" value="FAD-linked_Oxase-like_C"/>
</dbReference>
<dbReference type="Gene3D" id="3.30.465.10">
    <property type="match status" value="1"/>
</dbReference>
<protein>
    <submittedName>
        <fullName evidence="4">Putative FAD-linked oxidoreductase</fullName>
        <ecNumber evidence="4">1.-.-.-</ecNumber>
    </submittedName>
</protein>
<feature type="domain" description="FAD-binding PCMH-type" evidence="3">
    <location>
        <begin position="4"/>
        <end position="175"/>
    </location>
</feature>
<dbReference type="Proteomes" id="UP000175989">
    <property type="component" value="Unassembled WGS sequence"/>
</dbReference>
<evidence type="ECO:0000259" key="3">
    <source>
        <dbReference type="PROSITE" id="PS51387"/>
    </source>
</evidence>
<keyword evidence="5" id="KW-1185">Reference proteome</keyword>
<gene>
    <name evidence="4" type="ORF">DUPY_31480</name>
</gene>
<dbReference type="NCBIfam" id="NF008439">
    <property type="entry name" value="PRK11282.1"/>
    <property type="match status" value="1"/>
</dbReference>
<evidence type="ECO:0000313" key="4">
    <source>
        <dbReference type="EMBL" id="OEZ98469.1"/>
    </source>
</evidence>
<dbReference type="SUPFAM" id="SSF55103">
    <property type="entry name" value="FAD-linked oxidases, C-terminal domain"/>
    <property type="match status" value="1"/>
</dbReference>
<organism evidence="4 5">
    <name type="scientific">Duganella phyllosphaerae</name>
    <dbReference type="NCBI Taxonomy" id="762836"/>
    <lineage>
        <taxon>Bacteria</taxon>
        <taxon>Pseudomonadati</taxon>
        <taxon>Pseudomonadota</taxon>
        <taxon>Betaproteobacteria</taxon>
        <taxon>Burkholderiales</taxon>
        <taxon>Oxalobacteraceae</taxon>
        <taxon>Telluria group</taxon>
        <taxon>Duganella</taxon>
    </lineage>
</organism>
<dbReference type="EMBL" id="LROM01000091">
    <property type="protein sequence ID" value="OEZ98469.1"/>
    <property type="molecule type" value="Genomic_DNA"/>
</dbReference>
<dbReference type="PANTHER" id="PTHR11748:SF103">
    <property type="entry name" value="GLYCOLATE OXIDASE SUBUNIT GLCE"/>
    <property type="match status" value="1"/>
</dbReference>
<dbReference type="PANTHER" id="PTHR11748">
    <property type="entry name" value="D-LACTATE DEHYDROGENASE"/>
    <property type="match status" value="1"/>
</dbReference>
<keyword evidence="4" id="KW-0560">Oxidoreductase</keyword>
<dbReference type="GO" id="GO:0071949">
    <property type="term" value="F:FAD binding"/>
    <property type="evidence" value="ECO:0007669"/>
    <property type="project" value="InterPro"/>
</dbReference>
<dbReference type="AlphaFoldDB" id="A0A1E7WIK9"/>
<dbReference type="OrthoDB" id="9811557at2"/>
<comment type="caution">
    <text evidence="4">The sequence shown here is derived from an EMBL/GenBank/DDBJ whole genome shotgun (WGS) entry which is preliminary data.</text>
</comment>
<evidence type="ECO:0000256" key="2">
    <source>
        <dbReference type="ARBA" id="ARBA00022827"/>
    </source>
</evidence>
<dbReference type="InterPro" id="IPR006094">
    <property type="entry name" value="Oxid_FAD_bind_N"/>
</dbReference>
<reference evidence="5" key="1">
    <citation type="journal article" date="2016" name="Front. Microbiol.">
        <title>Molecular Keys to the Janthinobacterium and Duganella spp. Interaction with the Plant Pathogen Fusarium graminearum.</title>
        <authorList>
            <person name="Haack F.S."/>
            <person name="Poehlein A."/>
            <person name="Kroger C."/>
            <person name="Voigt C.A."/>
            <person name="Piepenbring M."/>
            <person name="Bode H.B."/>
            <person name="Daniel R."/>
            <person name="Schafer W."/>
            <person name="Streit W.R."/>
        </authorList>
    </citation>
    <scope>NUCLEOTIDE SEQUENCE [LARGE SCALE GENOMIC DNA]</scope>
    <source>
        <strain evidence="5">T54</strain>
    </source>
</reference>
<dbReference type="SUPFAM" id="SSF56176">
    <property type="entry name" value="FAD-binding/transporter-associated domain-like"/>
    <property type="match status" value="1"/>
</dbReference>
<dbReference type="InterPro" id="IPR036318">
    <property type="entry name" value="FAD-bd_PCMH-like_sf"/>
</dbReference>
<evidence type="ECO:0000313" key="5">
    <source>
        <dbReference type="Proteomes" id="UP000175989"/>
    </source>
</evidence>
<dbReference type="Pfam" id="PF01565">
    <property type="entry name" value="FAD_binding_4"/>
    <property type="match status" value="1"/>
</dbReference>
<keyword evidence="1" id="KW-0285">Flavoprotein</keyword>